<proteinExistence type="predicted"/>
<evidence type="ECO:0000313" key="1">
    <source>
        <dbReference type="EMBL" id="RMZ38894.1"/>
    </source>
</evidence>
<organism evidence="1 2">
    <name type="scientific">Aspergillus flavus</name>
    <dbReference type="NCBI Taxonomy" id="5059"/>
    <lineage>
        <taxon>Eukaryota</taxon>
        <taxon>Fungi</taxon>
        <taxon>Dikarya</taxon>
        <taxon>Ascomycota</taxon>
        <taxon>Pezizomycotina</taxon>
        <taxon>Eurotiomycetes</taxon>
        <taxon>Eurotiomycetidae</taxon>
        <taxon>Eurotiales</taxon>
        <taxon>Aspergillaceae</taxon>
        <taxon>Aspergillus</taxon>
        <taxon>Aspergillus subgen. Circumdati</taxon>
    </lineage>
</organism>
<dbReference type="EMBL" id="QQZZ01000144">
    <property type="protein sequence ID" value="RMZ38894.1"/>
    <property type="molecule type" value="Genomic_DNA"/>
</dbReference>
<accession>A0AB74BWJ4</accession>
<name>A0AB74BWJ4_ASPFL</name>
<evidence type="ECO:0000313" key="2">
    <source>
        <dbReference type="Proteomes" id="UP000275480"/>
    </source>
</evidence>
<comment type="caution">
    <text evidence="1">The sequence shown here is derived from an EMBL/GenBank/DDBJ whole genome shotgun (WGS) entry which is preliminary data.</text>
</comment>
<reference evidence="1 2" key="1">
    <citation type="submission" date="2018-07" db="EMBL/GenBank/DDBJ databases">
        <title>Identification of spontaneous genetic mutation associated with occurrence of a yellow conidial color mutant of Aspergillus flavus.</title>
        <authorList>
            <person name="Chang P.-K."/>
            <person name="Mack B.M."/>
            <person name="Scharfenstein L."/>
            <person name="Gilbert M.K."/>
        </authorList>
    </citation>
    <scope>NUCLEOTIDE SEQUENCE [LARGE SCALE GENOMIC DNA]</scope>
    <source>
        <strain evidence="1 2">CA14</strain>
    </source>
</reference>
<protein>
    <submittedName>
        <fullName evidence="1">Uncharacterized protein</fullName>
    </submittedName>
</protein>
<dbReference type="Proteomes" id="UP000275480">
    <property type="component" value="Unassembled WGS sequence"/>
</dbReference>
<sequence length="60" mass="6762">MSSPFSMIIKDKGFNRVHFQQPKSGGRQAEVHYFLCGLDIAGKAKLLETEIQVNRAAWPN</sequence>
<gene>
    <name evidence="1" type="ORF">CA14_003239</name>
</gene>
<dbReference type="AlphaFoldDB" id="A0AB74BWJ4"/>